<dbReference type="CDD" id="cd21455">
    <property type="entry name" value="DLC-like_DYNLT1_DYNLT3"/>
    <property type="match status" value="1"/>
</dbReference>
<keyword evidence="3" id="KW-1185">Reference proteome</keyword>
<name>A0AAD8XYL4_9STRA</name>
<dbReference type="PANTHER" id="PTHR21255:SF4">
    <property type="entry name" value="DYNEIN LIGHT CHAIN TCTEX-TYPE"/>
    <property type="match status" value="1"/>
</dbReference>
<proteinExistence type="predicted"/>
<dbReference type="InterPro" id="IPR038586">
    <property type="entry name" value="Tctex-1-like_sf"/>
</dbReference>
<feature type="region of interest" description="Disordered" evidence="1">
    <location>
        <begin position="114"/>
        <end position="133"/>
    </location>
</feature>
<protein>
    <submittedName>
        <fullName evidence="2">Dynein light chain</fullName>
    </submittedName>
</protein>
<dbReference type="PANTHER" id="PTHR21255">
    <property type="entry name" value="T-COMPLEX-ASSOCIATED-TESTIS-EXPRESSED 1/ DYNEIN LIGHT CHAIN"/>
    <property type="match status" value="1"/>
</dbReference>
<gene>
    <name evidence="2" type="ORF">QTG54_013476</name>
</gene>
<evidence type="ECO:0000313" key="2">
    <source>
        <dbReference type="EMBL" id="KAK1735770.1"/>
    </source>
</evidence>
<accession>A0AAD8XYL4</accession>
<sequence>MDTETSFAIDDIETVIKSSIGSVLTDTQYNPTKINDQINSIISATLKGLQSLRRPYKYTTTAILMQKNGAGLVSAASTFWDAENDGLCKVMWENQTMHCVVTVFGTCVNVVDGGEGAGEEEEKEEVVVNKKEE</sequence>
<dbReference type="AlphaFoldDB" id="A0AAD8XYL4"/>
<dbReference type="Pfam" id="PF03645">
    <property type="entry name" value="Tctex-1"/>
    <property type="match status" value="1"/>
</dbReference>
<comment type="caution">
    <text evidence="2">The sequence shown here is derived from an EMBL/GenBank/DDBJ whole genome shotgun (WGS) entry which is preliminary data.</text>
</comment>
<organism evidence="2 3">
    <name type="scientific">Skeletonema marinoi</name>
    <dbReference type="NCBI Taxonomy" id="267567"/>
    <lineage>
        <taxon>Eukaryota</taxon>
        <taxon>Sar</taxon>
        <taxon>Stramenopiles</taxon>
        <taxon>Ochrophyta</taxon>
        <taxon>Bacillariophyta</taxon>
        <taxon>Coscinodiscophyceae</taxon>
        <taxon>Thalassiosirophycidae</taxon>
        <taxon>Thalassiosirales</taxon>
        <taxon>Skeletonemataceae</taxon>
        <taxon>Skeletonema</taxon>
        <taxon>Skeletonema marinoi-dohrnii complex</taxon>
    </lineage>
</organism>
<dbReference type="GO" id="GO:0045505">
    <property type="term" value="F:dynein intermediate chain binding"/>
    <property type="evidence" value="ECO:0007669"/>
    <property type="project" value="TreeGrafter"/>
</dbReference>
<dbReference type="GO" id="GO:0005868">
    <property type="term" value="C:cytoplasmic dynein complex"/>
    <property type="evidence" value="ECO:0007669"/>
    <property type="project" value="TreeGrafter"/>
</dbReference>
<dbReference type="Proteomes" id="UP001224775">
    <property type="component" value="Unassembled WGS sequence"/>
</dbReference>
<dbReference type="GO" id="GO:0007018">
    <property type="term" value="P:microtubule-based movement"/>
    <property type="evidence" value="ECO:0007669"/>
    <property type="project" value="TreeGrafter"/>
</dbReference>
<evidence type="ECO:0000256" key="1">
    <source>
        <dbReference type="SAM" id="MobiDB-lite"/>
    </source>
</evidence>
<evidence type="ECO:0000313" key="3">
    <source>
        <dbReference type="Proteomes" id="UP001224775"/>
    </source>
</evidence>
<dbReference type="GO" id="GO:0005737">
    <property type="term" value="C:cytoplasm"/>
    <property type="evidence" value="ECO:0007669"/>
    <property type="project" value="TreeGrafter"/>
</dbReference>
<dbReference type="InterPro" id="IPR005334">
    <property type="entry name" value="Tctex-1-like"/>
</dbReference>
<reference evidence="2" key="1">
    <citation type="submission" date="2023-06" db="EMBL/GenBank/DDBJ databases">
        <title>Survivors Of The Sea: Transcriptome response of Skeletonema marinoi to long-term dormancy.</title>
        <authorList>
            <person name="Pinder M.I.M."/>
            <person name="Kourtchenko O."/>
            <person name="Robertson E.K."/>
            <person name="Larsson T."/>
            <person name="Maumus F."/>
            <person name="Osuna-Cruz C.M."/>
            <person name="Vancaester E."/>
            <person name="Stenow R."/>
            <person name="Vandepoele K."/>
            <person name="Ploug H."/>
            <person name="Bruchert V."/>
            <person name="Godhe A."/>
            <person name="Topel M."/>
        </authorList>
    </citation>
    <scope>NUCLEOTIDE SEQUENCE</scope>
    <source>
        <strain evidence="2">R05AC</strain>
    </source>
</reference>
<dbReference type="EMBL" id="JATAAI010000032">
    <property type="protein sequence ID" value="KAK1735770.1"/>
    <property type="molecule type" value="Genomic_DNA"/>
</dbReference>
<dbReference type="Gene3D" id="3.30.1140.40">
    <property type="entry name" value="Tctex-1"/>
    <property type="match status" value="1"/>
</dbReference>